<evidence type="ECO:0000256" key="1">
    <source>
        <dbReference type="ARBA" id="ARBA00022723"/>
    </source>
</evidence>
<dbReference type="Proteomes" id="UP000034516">
    <property type="component" value="Unassembled WGS sequence"/>
</dbReference>
<dbReference type="GO" id="GO:0008270">
    <property type="term" value="F:zinc ion binding"/>
    <property type="evidence" value="ECO:0007669"/>
    <property type="project" value="UniProtKB-KW"/>
</dbReference>
<dbReference type="HAMAP" id="MF_00017">
    <property type="entry name" value="RecR"/>
    <property type="match status" value="1"/>
</dbReference>
<accession>A0A0G1AZP3</accession>
<dbReference type="PROSITE" id="PS50880">
    <property type="entry name" value="TOPRIM"/>
    <property type="match status" value="1"/>
</dbReference>
<dbReference type="NCBIfam" id="TIGR00615">
    <property type="entry name" value="recR"/>
    <property type="match status" value="1"/>
</dbReference>
<keyword evidence="3 7" id="KW-0863">Zinc-finger</keyword>
<feature type="domain" description="Toprim" evidence="8">
    <location>
        <begin position="81"/>
        <end position="178"/>
    </location>
</feature>
<evidence type="ECO:0000313" key="9">
    <source>
        <dbReference type="EMBL" id="KKS39551.1"/>
    </source>
</evidence>
<proteinExistence type="inferred from homology"/>
<evidence type="ECO:0000259" key="8">
    <source>
        <dbReference type="PROSITE" id="PS50880"/>
    </source>
</evidence>
<dbReference type="GO" id="GO:0003677">
    <property type="term" value="F:DNA binding"/>
    <property type="evidence" value="ECO:0007669"/>
    <property type="project" value="UniProtKB-UniRule"/>
</dbReference>
<dbReference type="GO" id="GO:0006310">
    <property type="term" value="P:DNA recombination"/>
    <property type="evidence" value="ECO:0007669"/>
    <property type="project" value="UniProtKB-UniRule"/>
</dbReference>
<evidence type="ECO:0000256" key="3">
    <source>
        <dbReference type="ARBA" id="ARBA00022771"/>
    </source>
</evidence>
<dbReference type="SMART" id="SM00493">
    <property type="entry name" value="TOPRIM"/>
    <property type="match status" value="1"/>
</dbReference>
<dbReference type="Pfam" id="PF13662">
    <property type="entry name" value="Toprim_4"/>
    <property type="match status" value="1"/>
</dbReference>
<sequence>MNYPDPIKNLIDNFASLPGIGQKTAERLVFYLLKKGEQEKMIEFGRVLANIKKITPPCPECGNVSENGRCNICSDRKRDKTTLCIVAEAQDIFYLDKTGVYNGIYHVLGGLLSTADGITIKDINTEKIMGRILRQHVREVVMGINPTVEGESTIIYLKKTLREKFPKIKITRLSRGLPMGGDLEYADEITLSSAIKNRSEI</sequence>
<dbReference type="CDD" id="cd01025">
    <property type="entry name" value="TOPRIM_recR"/>
    <property type="match status" value="1"/>
</dbReference>
<dbReference type="Pfam" id="PF21175">
    <property type="entry name" value="RecR_C"/>
    <property type="match status" value="1"/>
</dbReference>
<dbReference type="Gene3D" id="3.40.1360.10">
    <property type="match status" value="1"/>
</dbReference>
<feature type="zinc finger region" description="C4-type" evidence="7">
    <location>
        <begin position="58"/>
        <end position="73"/>
    </location>
</feature>
<evidence type="ECO:0000256" key="6">
    <source>
        <dbReference type="ARBA" id="ARBA00023204"/>
    </source>
</evidence>
<dbReference type="PANTHER" id="PTHR30446">
    <property type="entry name" value="RECOMBINATION PROTEIN RECR"/>
    <property type="match status" value="1"/>
</dbReference>
<dbReference type="InterPro" id="IPR023627">
    <property type="entry name" value="Rcmb_RecR"/>
</dbReference>
<dbReference type="Gene3D" id="6.10.250.240">
    <property type="match status" value="1"/>
</dbReference>
<protein>
    <recommendedName>
        <fullName evidence="7">Recombination protein RecR</fullName>
    </recommendedName>
</protein>
<dbReference type="PROSITE" id="PS01300">
    <property type="entry name" value="RECR"/>
    <property type="match status" value="1"/>
</dbReference>
<keyword evidence="6 7" id="KW-0234">DNA repair</keyword>
<dbReference type="Gene3D" id="1.10.8.420">
    <property type="entry name" value="RecR Domain 1"/>
    <property type="match status" value="1"/>
</dbReference>
<dbReference type="Pfam" id="PF21176">
    <property type="entry name" value="RecR_HhH"/>
    <property type="match status" value="1"/>
</dbReference>
<dbReference type="InterPro" id="IPR015967">
    <property type="entry name" value="Rcmb_RecR_Znf"/>
</dbReference>
<dbReference type="SUPFAM" id="SSF111304">
    <property type="entry name" value="Recombination protein RecR"/>
    <property type="match status" value="1"/>
</dbReference>
<comment type="caution">
    <text evidence="9">The sequence shown here is derived from an EMBL/GenBank/DDBJ whole genome shotgun (WGS) entry which is preliminary data.</text>
</comment>
<comment type="similarity">
    <text evidence="7">Belongs to the RecR family.</text>
</comment>
<keyword evidence="2 7" id="KW-0227">DNA damage</keyword>
<dbReference type="AlphaFoldDB" id="A0A0G1AZP3"/>
<evidence type="ECO:0000256" key="5">
    <source>
        <dbReference type="ARBA" id="ARBA00023172"/>
    </source>
</evidence>
<reference evidence="9 10" key="1">
    <citation type="journal article" date="2015" name="Nature">
        <title>rRNA introns, odd ribosomes, and small enigmatic genomes across a large radiation of phyla.</title>
        <authorList>
            <person name="Brown C.T."/>
            <person name="Hug L.A."/>
            <person name="Thomas B.C."/>
            <person name="Sharon I."/>
            <person name="Castelle C.J."/>
            <person name="Singh A."/>
            <person name="Wilkins M.J."/>
            <person name="Williams K.H."/>
            <person name="Banfield J.F."/>
        </authorList>
    </citation>
    <scope>NUCLEOTIDE SEQUENCE [LARGE SCALE GENOMIC DNA]</scope>
</reference>
<organism evidence="9 10">
    <name type="scientific">Candidatus Kuenenbacteria bacterium GW2011_GWA2_42_15</name>
    <dbReference type="NCBI Taxonomy" id="1618677"/>
    <lineage>
        <taxon>Bacteria</taxon>
        <taxon>Candidatus Kueneniibacteriota</taxon>
    </lineage>
</organism>
<dbReference type="PANTHER" id="PTHR30446:SF0">
    <property type="entry name" value="RECOMBINATION PROTEIN RECR"/>
    <property type="match status" value="1"/>
</dbReference>
<dbReference type="InterPro" id="IPR000093">
    <property type="entry name" value="DNA_Rcmb_RecR"/>
</dbReference>
<dbReference type="PATRIC" id="fig|1618677.3.peg.932"/>
<name>A0A0G1AZP3_9BACT</name>
<evidence type="ECO:0000256" key="2">
    <source>
        <dbReference type="ARBA" id="ARBA00022763"/>
    </source>
</evidence>
<dbReference type="InterPro" id="IPR006171">
    <property type="entry name" value="TOPRIM_dom"/>
</dbReference>
<dbReference type="InterPro" id="IPR034137">
    <property type="entry name" value="TOPRIM_RecR"/>
</dbReference>
<gene>
    <name evidence="7" type="primary">recR</name>
    <name evidence="9" type="ORF">UV02_C0064G0005</name>
</gene>
<evidence type="ECO:0000256" key="4">
    <source>
        <dbReference type="ARBA" id="ARBA00022833"/>
    </source>
</evidence>
<dbReference type="GO" id="GO:0006281">
    <property type="term" value="P:DNA repair"/>
    <property type="evidence" value="ECO:0007669"/>
    <property type="project" value="UniProtKB-UniRule"/>
</dbReference>
<evidence type="ECO:0000313" key="10">
    <source>
        <dbReference type="Proteomes" id="UP000034516"/>
    </source>
</evidence>
<keyword evidence="5 7" id="KW-0233">DNA recombination</keyword>
<evidence type="ECO:0000256" key="7">
    <source>
        <dbReference type="HAMAP-Rule" id="MF_00017"/>
    </source>
</evidence>
<comment type="function">
    <text evidence="7">May play a role in DNA repair. It seems to be involved in an RecBC-independent recombinational process of DNA repair. It may act with RecF and RecO.</text>
</comment>
<keyword evidence="4 7" id="KW-0862">Zinc</keyword>
<dbReference type="EMBL" id="LCCW01000064">
    <property type="protein sequence ID" value="KKS39551.1"/>
    <property type="molecule type" value="Genomic_DNA"/>
</dbReference>
<keyword evidence="1 7" id="KW-0479">Metal-binding</keyword>